<evidence type="ECO:0000256" key="1">
    <source>
        <dbReference type="SAM" id="Phobius"/>
    </source>
</evidence>
<dbReference type="VEuPathDB" id="PiroplasmaDB:BEWA_048720"/>
<dbReference type="GeneID" id="15804108"/>
<evidence type="ECO:0000313" key="3">
    <source>
        <dbReference type="Proteomes" id="UP000031512"/>
    </source>
</evidence>
<reference evidence="2 3" key="1">
    <citation type="journal article" date="2012" name="BMC Genomics">
        <title>Comparative genomic analysis and phylogenetic position of Theileria equi.</title>
        <authorList>
            <person name="Kappmeyer L.S."/>
            <person name="Thiagarajan M."/>
            <person name="Herndon D.R."/>
            <person name="Ramsay J.D."/>
            <person name="Caler E."/>
            <person name="Djikeng A."/>
            <person name="Gillespie J.J."/>
            <person name="Lau A.O."/>
            <person name="Roalson E.H."/>
            <person name="Silva J.C."/>
            <person name="Silva M.G."/>
            <person name="Suarez C.E."/>
            <person name="Ueti M.W."/>
            <person name="Nene V.M."/>
            <person name="Mealey R.H."/>
            <person name="Knowles D.P."/>
            <person name="Brayton K.A."/>
        </authorList>
    </citation>
    <scope>NUCLEOTIDE SEQUENCE [LARGE SCALE GENOMIC DNA]</scope>
    <source>
        <strain evidence="2 3">WA</strain>
    </source>
</reference>
<sequence length="607" mass="68633">MMAVVDTKSQDNHLDVDIAKSADDELYKEVDGNGIEVKRECSVNILGFKKYIHRPKDKYIGGVRHNKEPLNFPYLDFKSGSYKEVDVYYLDYDEGNVLPLLIGLLNDGGSCDYYKRVKYDTPNSQWLEVDNVGTDGSKITEELESIFEEIKDIVVIKLDGTSGYYTNGDPSQPPKANPTTQVQVTQYTYETVYKKCVHKLPDKKLRVIYTRTSDKNIPFDPPVYGTGYSEVSVYFWEGDSSHAKPLLLELKPAPDTSSYYTNSNGKWVKQEGGHDNLEKNLDKQNCRWNNAYVVNIAKTDSYPCVCCSACEIQVTSVKAFGYIHCMHRVSTSFSVSKVMDGAFIQTGLPISTDIDVLNVYHYPAHLGKPLLIRYSSKGTDHCYMRDSRSKKSWSPVPGDKGITSASVDGWRNFSLLLDLYSPSLVIDIGRNGNGTYSSGDGEWSIRYTRTESPKGYHKVTHVTPSRILFFVKDFQFDGTFLAKVWIKSLVNSISVYFSTEEAKSKTPLMIEAQRKDGEYDYYCTIRNGDNRFWSPHLIHGNEEETLKERLDAIYAMEFPPSHTVAISIGIIVVVCLIIIGAHEGIRMATDPAKSFTARFLRMGTRFV</sequence>
<comment type="caution">
    <text evidence="2">The sequence shown here is derived from an EMBL/GenBank/DDBJ whole genome shotgun (WGS) entry which is preliminary data.</text>
</comment>
<accession>L1LAU5</accession>
<dbReference type="EMBL" id="ACOU01000007">
    <property type="protein sequence ID" value="EKX72405.1"/>
    <property type="molecule type" value="Genomic_DNA"/>
</dbReference>
<dbReference type="Proteomes" id="UP000031512">
    <property type="component" value="Unassembled WGS sequence"/>
</dbReference>
<dbReference type="RefSeq" id="XP_004831857.1">
    <property type="nucleotide sequence ID" value="XM_004831800.1"/>
</dbReference>
<evidence type="ECO:0000313" key="2">
    <source>
        <dbReference type="EMBL" id="EKX72405.1"/>
    </source>
</evidence>
<keyword evidence="1" id="KW-0472">Membrane</keyword>
<feature type="transmembrane region" description="Helical" evidence="1">
    <location>
        <begin position="564"/>
        <end position="585"/>
    </location>
</feature>
<gene>
    <name evidence="2" type="ORF">BEWA_048720</name>
</gene>
<proteinExistence type="predicted"/>
<dbReference type="AlphaFoldDB" id="L1LAU5"/>
<keyword evidence="1" id="KW-0812">Transmembrane</keyword>
<keyword evidence="3" id="KW-1185">Reference proteome</keyword>
<name>L1LAU5_THEEQ</name>
<keyword evidence="1" id="KW-1133">Transmembrane helix</keyword>
<protein>
    <submittedName>
        <fullName evidence="2">Uncharacterized protein</fullName>
    </submittedName>
</protein>
<organism evidence="2 3">
    <name type="scientific">Theileria equi strain WA</name>
    <dbReference type="NCBI Taxonomy" id="1537102"/>
    <lineage>
        <taxon>Eukaryota</taxon>
        <taxon>Sar</taxon>
        <taxon>Alveolata</taxon>
        <taxon>Apicomplexa</taxon>
        <taxon>Aconoidasida</taxon>
        <taxon>Piroplasmida</taxon>
        <taxon>Theileriidae</taxon>
        <taxon>Theileria</taxon>
    </lineage>
</organism>
<dbReference type="KEGG" id="beq:BEWA_048720"/>